<name>A0A2N4TT42_RALPI</name>
<dbReference type="GO" id="GO:0003700">
    <property type="term" value="F:DNA-binding transcription factor activity"/>
    <property type="evidence" value="ECO:0007669"/>
    <property type="project" value="InterPro"/>
</dbReference>
<reference evidence="6 7" key="1">
    <citation type="submission" date="2017-12" db="EMBL/GenBank/DDBJ databases">
        <title>Draft genome sequence of Ralstonia pickettii 52.</title>
        <authorList>
            <person name="Zheng B."/>
        </authorList>
    </citation>
    <scope>NUCLEOTIDE SEQUENCE [LARGE SCALE GENOMIC DNA]</scope>
    <source>
        <strain evidence="6 7">52</strain>
    </source>
</reference>
<evidence type="ECO:0000313" key="7">
    <source>
        <dbReference type="Proteomes" id="UP000234456"/>
    </source>
</evidence>
<sequence>MLTDEELALLEAIRQTGSLSRAAAHLGKAPSTVSYAARQLEQRFDALLFDRRRYRLQLTPAGQLLVEEAARLAQDVSRVTQRVRQVANGWEDRLWIVTDELLEFESLMPVMHAFDALQSGVALRVTHEVLAGTWEALRDGRADLVIGATNEPPSIPNLGWFELGVVEWVFAVSPRHPLAAIDAPLTREEIARHRAVVVADSARTTAGRAYGMLSGQPTLAVPSMRAKTLAQRDGLGVGWLPRHRVASLLARGELVEKRTTDPREPNLLYVGWRSGKGQGDGDGEGRALQWWLEQLRQPRLAKRLVQGVDVFA</sequence>
<dbReference type="Gene3D" id="3.40.190.290">
    <property type="match status" value="1"/>
</dbReference>
<comment type="similarity">
    <text evidence="1">Belongs to the LysR transcriptional regulatory family.</text>
</comment>
<dbReference type="InterPro" id="IPR000847">
    <property type="entry name" value="LysR_HTH_N"/>
</dbReference>
<dbReference type="AlphaFoldDB" id="A0A2N4TT42"/>
<evidence type="ECO:0000313" key="6">
    <source>
        <dbReference type="EMBL" id="PLC42877.1"/>
    </source>
</evidence>
<keyword evidence="4" id="KW-0804">Transcription</keyword>
<evidence type="ECO:0000256" key="4">
    <source>
        <dbReference type="ARBA" id="ARBA00023163"/>
    </source>
</evidence>
<organism evidence="6 7">
    <name type="scientific">Ralstonia pickettii</name>
    <name type="common">Burkholderia pickettii</name>
    <dbReference type="NCBI Taxonomy" id="329"/>
    <lineage>
        <taxon>Bacteria</taxon>
        <taxon>Pseudomonadati</taxon>
        <taxon>Pseudomonadota</taxon>
        <taxon>Betaproteobacteria</taxon>
        <taxon>Burkholderiales</taxon>
        <taxon>Burkholderiaceae</taxon>
        <taxon>Ralstonia</taxon>
    </lineage>
</organism>
<dbReference type="RefSeq" id="WP_027679374.1">
    <property type="nucleotide sequence ID" value="NZ_PKQE01000002.1"/>
</dbReference>
<dbReference type="SUPFAM" id="SSF53850">
    <property type="entry name" value="Periplasmic binding protein-like II"/>
    <property type="match status" value="1"/>
</dbReference>
<dbReference type="InterPro" id="IPR036390">
    <property type="entry name" value="WH_DNA-bd_sf"/>
</dbReference>
<dbReference type="PANTHER" id="PTHR30126">
    <property type="entry name" value="HTH-TYPE TRANSCRIPTIONAL REGULATOR"/>
    <property type="match status" value="1"/>
</dbReference>
<evidence type="ECO:0000256" key="2">
    <source>
        <dbReference type="ARBA" id="ARBA00023015"/>
    </source>
</evidence>
<keyword evidence="3" id="KW-0238">DNA-binding</keyword>
<comment type="caution">
    <text evidence="6">The sequence shown here is derived from an EMBL/GenBank/DDBJ whole genome shotgun (WGS) entry which is preliminary data.</text>
</comment>
<dbReference type="PROSITE" id="PS50931">
    <property type="entry name" value="HTH_LYSR"/>
    <property type="match status" value="1"/>
</dbReference>
<dbReference type="Gene3D" id="1.10.10.10">
    <property type="entry name" value="Winged helix-like DNA-binding domain superfamily/Winged helix DNA-binding domain"/>
    <property type="match status" value="1"/>
</dbReference>
<evidence type="ECO:0000256" key="3">
    <source>
        <dbReference type="ARBA" id="ARBA00023125"/>
    </source>
</evidence>
<evidence type="ECO:0000256" key="1">
    <source>
        <dbReference type="ARBA" id="ARBA00009437"/>
    </source>
</evidence>
<keyword evidence="2" id="KW-0805">Transcription regulation</keyword>
<proteinExistence type="inferred from homology"/>
<protein>
    <submittedName>
        <fullName evidence="6">LysR family transcriptional regulator</fullName>
    </submittedName>
</protein>
<feature type="domain" description="HTH lysR-type" evidence="5">
    <location>
        <begin position="1"/>
        <end position="59"/>
    </location>
</feature>
<accession>A0A2N4TT42</accession>
<dbReference type="Pfam" id="PF00126">
    <property type="entry name" value="HTH_1"/>
    <property type="match status" value="1"/>
</dbReference>
<dbReference type="OrthoDB" id="5293066at2"/>
<dbReference type="InterPro" id="IPR005119">
    <property type="entry name" value="LysR_subst-bd"/>
</dbReference>
<gene>
    <name evidence="6" type="ORF">C0Q88_13215</name>
</gene>
<dbReference type="SUPFAM" id="SSF46785">
    <property type="entry name" value="Winged helix' DNA-binding domain"/>
    <property type="match status" value="1"/>
</dbReference>
<dbReference type="InterPro" id="IPR036388">
    <property type="entry name" value="WH-like_DNA-bd_sf"/>
</dbReference>
<dbReference type="PANTHER" id="PTHR30126:SF4">
    <property type="entry name" value="LYSR FAMILY TRANSCRIPTIONAL REGULATOR"/>
    <property type="match status" value="1"/>
</dbReference>
<evidence type="ECO:0000259" key="5">
    <source>
        <dbReference type="PROSITE" id="PS50931"/>
    </source>
</evidence>
<dbReference type="Pfam" id="PF03466">
    <property type="entry name" value="LysR_substrate"/>
    <property type="match status" value="1"/>
</dbReference>
<dbReference type="Proteomes" id="UP000234456">
    <property type="component" value="Unassembled WGS sequence"/>
</dbReference>
<dbReference type="EMBL" id="PKQE01000002">
    <property type="protein sequence ID" value="PLC42877.1"/>
    <property type="molecule type" value="Genomic_DNA"/>
</dbReference>
<dbReference type="GO" id="GO:0000976">
    <property type="term" value="F:transcription cis-regulatory region binding"/>
    <property type="evidence" value="ECO:0007669"/>
    <property type="project" value="TreeGrafter"/>
</dbReference>